<reference evidence="1 2" key="1">
    <citation type="submission" date="2019-09" db="EMBL/GenBank/DDBJ databases">
        <authorList>
            <person name="Chandra G."/>
            <person name="Truman W A."/>
        </authorList>
    </citation>
    <scope>NUCLEOTIDE SEQUENCE [LARGE SCALE GENOMIC DNA]</scope>
    <source>
        <strain evidence="1">PS655</strain>
    </source>
</reference>
<accession>A0A5E6Y2G5</accession>
<organism evidence="1 2">
    <name type="scientific">Pseudomonas fluorescens</name>
    <dbReference type="NCBI Taxonomy" id="294"/>
    <lineage>
        <taxon>Bacteria</taxon>
        <taxon>Pseudomonadati</taxon>
        <taxon>Pseudomonadota</taxon>
        <taxon>Gammaproteobacteria</taxon>
        <taxon>Pseudomonadales</taxon>
        <taxon>Pseudomonadaceae</taxon>
        <taxon>Pseudomonas</taxon>
    </lineage>
</organism>
<dbReference type="EMBL" id="CABVHJ010000040">
    <property type="protein sequence ID" value="VVN47596.1"/>
    <property type="molecule type" value="Genomic_DNA"/>
</dbReference>
<sequence>MIMEKLRRSARETAKAVREHRLGENTLDSTNVKVKL</sequence>
<evidence type="ECO:0000313" key="2">
    <source>
        <dbReference type="Proteomes" id="UP000327167"/>
    </source>
</evidence>
<dbReference type="AlphaFoldDB" id="A0A5E6Y2G5"/>
<evidence type="ECO:0000313" key="1">
    <source>
        <dbReference type="EMBL" id="VVN47596.1"/>
    </source>
</evidence>
<gene>
    <name evidence="1" type="ORF">PS655_05988</name>
</gene>
<name>A0A5E6Y2G5_PSEFL</name>
<proteinExistence type="predicted"/>
<dbReference type="Proteomes" id="UP000327167">
    <property type="component" value="Unassembled WGS sequence"/>
</dbReference>
<protein>
    <submittedName>
        <fullName evidence="1">Uncharacterized protein</fullName>
    </submittedName>
</protein>